<feature type="compositionally biased region" description="Acidic residues" evidence="2">
    <location>
        <begin position="580"/>
        <end position="596"/>
    </location>
</feature>
<name>A0A1R1PWQ5_ZANCU</name>
<feature type="compositionally biased region" description="Basic and acidic residues" evidence="2">
    <location>
        <begin position="254"/>
        <end position="288"/>
    </location>
</feature>
<feature type="compositionally biased region" description="Acidic residues" evidence="2">
    <location>
        <begin position="484"/>
        <end position="493"/>
    </location>
</feature>
<proteinExistence type="predicted"/>
<keyword evidence="4" id="KW-1185">Reference proteome</keyword>
<feature type="compositionally biased region" description="Basic residues" evidence="2">
    <location>
        <begin position="514"/>
        <end position="529"/>
    </location>
</feature>
<feature type="compositionally biased region" description="Basic and acidic residues" evidence="2">
    <location>
        <begin position="646"/>
        <end position="658"/>
    </location>
</feature>
<feature type="coiled-coil region" evidence="1">
    <location>
        <begin position="376"/>
        <end position="413"/>
    </location>
</feature>
<keyword evidence="1" id="KW-0175">Coiled coil</keyword>
<feature type="compositionally biased region" description="Basic and acidic residues" evidence="2">
    <location>
        <begin position="555"/>
        <end position="579"/>
    </location>
</feature>
<evidence type="ECO:0000256" key="2">
    <source>
        <dbReference type="SAM" id="MobiDB-lite"/>
    </source>
</evidence>
<evidence type="ECO:0000313" key="4">
    <source>
        <dbReference type="Proteomes" id="UP000188320"/>
    </source>
</evidence>
<sequence>MQNSKATFEASLHKAWGKYNFEPRDMLEEKVMVAAENEDSVSEVTEGMENAELTSNAESMEGVENVKSIENAESKENRETMDLQEEKTPEIREEIKIKSFFDLELKDKRVEPIGKDAEQRVYWLLNDTRLYRETLVNKYTVENLNPYVQESQQKKSKEKKVAKPKTVSDQAKGEKNKVEKAATSAKKKTKNIKPRAEGTRRSSRNLGRFSKEKEREDEKMEMMEMETEQQQVNGNETSYSSLSTLSSDSMEWMRSDNEDRKPEAVISGLDEKVDETRLENKPKAETESTSRVGNNTSITSESQLDVKVKVKVRVIKLKFNTNIEQEHVCADEALCEHIEADGNKWELLCVTVADYERVIEYLESTVASKGIKPKDKEKYKDQLELTNKLKDELEEISKKIKAKEAKRRYMERKRYFVGCKGEGYYGADGVKRSSMRLMMKRSKEAEEERQRGAERAERKMYYYDYESDDEPGGGGGDNYRYDADADVEADDHDDNGGGGRYGLRNRGNTSIRDRHTRVTRASAHQHHGNNSHNYSTRSARTFSPASFDSEQVENGNRDDYRYRDAGRDGSKNSDGHMGEYGDEDDGDDDGDDDIIDIESTNGHGSVNKMMVQKHQSQKQMLVTVDISTAKEKSYPEAYSTAKPRVHQKDEEPMEKEQINEGQINEGQIEKEENDQSEDIVPPVILHHDATSMKERQKMTKTKKKNQ</sequence>
<dbReference type="EMBL" id="LSSK01000094">
    <property type="protein sequence ID" value="OMH85313.1"/>
    <property type="molecule type" value="Genomic_DNA"/>
</dbReference>
<protein>
    <submittedName>
        <fullName evidence="3">Uncharacterized protein</fullName>
    </submittedName>
</protein>
<accession>A0A1R1PWQ5</accession>
<feature type="compositionally biased region" description="Basic and acidic residues" evidence="2">
    <location>
        <begin position="171"/>
        <end position="180"/>
    </location>
</feature>
<reference evidence="4" key="1">
    <citation type="submission" date="2017-01" db="EMBL/GenBank/DDBJ databases">
        <authorList>
            <person name="Wang Y."/>
            <person name="White M."/>
            <person name="Kvist S."/>
            <person name="Moncalvo J.-M."/>
        </authorList>
    </citation>
    <scope>NUCLEOTIDE SEQUENCE [LARGE SCALE GENOMIC DNA]</scope>
    <source>
        <strain evidence="4">COL-18-3</strain>
    </source>
</reference>
<organism evidence="3 4">
    <name type="scientific">Zancudomyces culisetae</name>
    <name type="common">Gut fungus</name>
    <name type="synonym">Smittium culisetae</name>
    <dbReference type="NCBI Taxonomy" id="1213189"/>
    <lineage>
        <taxon>Eukaryota</taxon>
        <taxon>Fungi</taxon>
        <taxon>Fungi incertae sedis</taxon>
        <taxon>Zoopagomycota</taxon>
        <taxon>Kickxellomycotina</taxon>
        <taxon>Harpellomycetes</taxon>
        <taxon>Harpellales</taxon>
        <taxon>Legeriomycetaceae</taxon>
        <taxon>Zancudomyces</taxon>
    </lineage>
</organism>
<feature type="region of interest" description="Disordered" evidence="2">
    <location>
        <begin position="634"/>
        <end position="680"/>
    </location>
</feature>
<feature type="compositionally biased region" description="Basic and acidic residues" evidence="2">
    <location>
        <begin position="209"/>
        <end position="222"/>
    </location>
</feature>
<feature type="compositionally biased region" description="Basic and acidic residues" evidence="2">
    <location>
        <begin position="152"/>
        <end position="161"/>
    </location>
</feature>
<comment type="caution">
    <text evidence="3">The sequence shown here is derived from an EMBL/GenBank/DDBJ whole genome shotgun (WGS) entry which is preliminary data.</text>
</comment>
<feature type="region of interest" description="Disordered" evidence="2">
    <location>
        <begin position="459"/>
        <end position="617"/>
    </location>
</feature>
<evidence type="ECO:0000313" key="3">
    <source>
        <dbReference type="EMBL" id="OMH85313.1"/>
    </source>
</evidence>
<dbReference type="Proteomes" id="UP000188320">
    <property type="component" value="Unassembled WGS sequence"/>
</dbReference>
<evidence type="ECO:0000256" key="1">
    <source>
        <dbReference type="SAM" id="Coils"/>
    </source>
</evidence>
<gene>
    <name evidence="3" type="ORF">AX774_g1119</name>
</gene>
<feature type="compositionally biased region" description="Polar residues" evidence="2">
    <location>
        <begin position="530"/>
        <end position="554"/>
    </location>
</feature>
<feature type="region of interest" description="Disordered" evidence="2">
    <location>
        <begin position="150"/>
        <end position="242"/>
    </location>
</feature>
<dbReference type="OrthoDB" id="303107at2759"/>
<feature type="region of interest" description="Disordered" evidence="2">
    <location>
        <begin position="254"/>
        <end position="296"/>
    </location>
</feature>
<dbReference type="AlphaFoldDB" id="A0A1R1PWQ5"/>